<dbReference type="InterPro" id="IPR029063">
    <property type="entry name" value="SAM-dependent_MTases_sf"/>
</dbReference>
<comment type="caution">
    <text evidence="2">The sequence shown here is derived from an EMBL/GenBank/DDBJ whole genome shotgun (WGS) entry which is preliminary data.</text>
</comment>
<evidence type="ECO:0000256" key="1">
    <source>
        <dbReference type="ARBA" id="ARBA00023115"/>
    </source>
</evidence>
<reference evidence="2 3" key="1">
    <citation type="submission" date="2016-12" db="EMBL/GenBank/DDBJ databases">
        <title>Diversity of luminous bacteria.</title>
        <authorList>
            <person name="Yoshizawa S."/>
            <person name="Kogure K."/>
        </authorList>
    </citation>
    <scope>NUCLEOTIDE SEQUENCE [LARGE SCALE GENOMIC DNA]</scope>
    <source>
        <strain evidence="2 3">SA4-48</strain>
    </source>
</reference>
<name>A0A2S7UUR2_9GAMM</name>
<evidence type="ECO:0008006" key="4">
    <source>
        <dbReference type="Google" id="ProtNLM"/>
    </source>
</evidence>
<organism evidence="2 3">
    <name type="scientific">Psychrosphaera saromensis</name>
    <dbReference type="NCBI Taxonomy" id="716813"/>
    <lineage>
        <taxon>Bacteria</taxon>
        <taxon>Pseudomonadati</taxon>
        <taxon>Pseudomonadota</taxon>
        <taxon>Gammaproteobacteria</taxon>
        <taxon>Alteromonadales</taxon>
        <taxon>Pseudoalteromonadaceae</taxon>
        <taxon>Psychrosphaera</taxon>
    </lineage>
</organism>
<protein>
    <recommendedName>
        <fullName evidence="4">PABS domain-containing protein</fullName>
    </recommendedName>
</protein>
<dbReference type="Gene3D" id="3.40.50.150">
    <property type="entry name" value="Vaccinia Virus protein VP39"/>
    <property type="match status" value="1"/>
</dbReference>
<keyword evidence="1" id="KW-0620">Polyamine biosynthesis</keyword>
<dbReference type="PANTHER" id="PTHR43317">
    <property type="entry name" value="THERMOSPERMINE SYNTHASE ACAULIS5"/>
    <property type="match status" value="1"/>
</dbReference>
<proteinExistence type="predicted"/>
<dbReference type="PANTHER" id="PTHR43317:SF1">
    <property type="entry name" value="THERMOSPERMINE SYNTHASE ACAULIS5"/>
    <property type="match status" value="1"/>
</dbReference>
<evidence type="ECO:0000313" key="2">
    <source>
        <dbReference type="EMBL" id="PQJ53010.1"/>
    </source>
</evidence>
<accession>A0A2S7UUR2</accession>
<dbReference type="Pfam" id="PF01564">
    <property type="entry name" value="Spermine_synth"/>
    <property type="match status" value="1"/>
</dbReference>
<dbReference type="GO" id="GO:0006596">
    <property type="term" value="P:polyamine biosynthetic process"/>
    <property type="evidence" value="ECO:0007669"/>
    <property type="project" value="UniProtKB-KW"/>
</dbReference>
<dbReference type="AlphaFoldDB" id="A0A2S7UUR2"/>
<keyword evidence="3" id="KW-1185">Reference proteome</keyword>
<gene>
    <name evidence="2" type="ORF">BTO11_04620</name>
</gene>
<sequence length="240" mass="27928">MNLAQTLSPDKQAKLVYMDSSLNDRITIYKNENYTWLLVRDVIQSAIENQRPYRPILPHCFVMLLPMLHHKTPNSILELGGGGLAIQRYLSYAYPSIKVTSIEGSQKIIDVVDEYFPAIDQPSVIKQDAFSFIDTAHQNQTHYDWIISDLFQGDESPILIKNQRLFKQLYDLINPNGWLIINCLIDNDEEVMLLGDYLKQAFNYKHYIFAVPNMQNHILMVNKIEDFSFPEDIELWNKAK</sequence>
<dbReference type="RefSeq" id="WP_105051483.1">
    <property type="nucleotide sequence ID" value="NZ_BMYG01000008.1"/>
</dbReference>
<dbReference type="SUPFAM" id="SSF53335">
    <property type="entry name" value="S-adenosyl-L-methionine-dependent methyltransferases"/>
    <property type="match status" value="1"/>
</dbReference>
<dbReference type="Proteomes" id="UP000239007">
    <property type="component" value="Unassembled WGS sequence"/>
</dbReference>
<dbReference type="EMBL" id="MSCH01000003">
    <property type="protein sequence ID" value="PQJ53010.1"/>
    <property type="molecule type" value="Genomic_DNA"/>
</dbReference>
<dbReference type="OrthoDB" id="5763385at2"/>
<evidence type="ECO:0000313" key="3">
    <source>
        <dbReference type="Proteomes" id="UP000239007"/>
    </source>
</evidence>